<feature type="region of interest" description="Disordered" evidence="1">
    <location>
        <begin position="165"/>
        <end position="185"/>
    </location>
</feature>
<dbReference type="RefSeq" id="WP_138253666.1">
    <property type="nucleotide sequence ID" value="NZ_VAVZ01000032.1"/>
</dbReference>
<gene>
    <name evidence="3" type="ORF">FEF26_11435</name>
</gene>
<dbReference type="Proteomes" id="UP000310458">
    <property type="component" value="Unassembled WGS sequence"/>
</dbReference>
<protein>
    <recommendedName>
        <fullName evidence="2">CBS domain-containing protein</fullName>
    </recommendedName>
</protein>
<proteinExistence type="predicted"/>
<accession>A0A5R9B8Z7</accession>
<dbReference type="Gene3D" id="3.10.580.10">
    <property type="entry name" value="CBS-domain"/>
    <property type="match status" value="1"/>
</dbReference>
<dbReference type="SUPFAM" id="SSF54631">
    <property type="entry name" value="CBS-domain pair"/>
    <property type="match status" value="1"/>
</dbReference>
<organism evidence="3 4">
    <name type="scientific">Nesterenkonia salmonea</name>
    <dbReference type="NCBI Taxonomy" id="1804987"/>
    <lineage>
        <taxon>Bacteria</taxon>
        <taxon>Bacillati</taxon>
        <taxon>Actinomycetota</taxon>
        <taxon>Actinomycetes</taxon>
        <taxon>Micrococcales</taxon>
        <taxon>Micrococcaceae</taxon>
        <taxon>Nesterenkonia</taxon>
    </lineage>
</organism>
<dbReference type="Pfam" id="PF00571">
    <property type="entry name" value="CBS"/>
    <property type="match status" value="1"/>
</dbReference>
<evidence type="ECO:0000313" key="4">
    <source>
        <dbReference type="Proteomes" id="UP000310458"/>
    </source>
</evidence>
<dbReference type="InterPro" id="IPR046342">
    <property type="entry name" value="CBS_dom_sf"/>
</dbReference>
<keyword evidence="4" id="KW-1185">Reference proteome</keyword>
<feature type="compositionally biased region" description="Basic and acidic residues" evidence="1">
    <location>
        <begin position="172"/>
        <end position="185"/>
    </location>
</feature>
<dbReference type="OrthoDB" id="4965190at2"/>
<evidence type="ECO:0000256" key="1">
    <source>
        <dbReference type="SAM" id="MobiDB-lite"/>
    </source>
</evidence>
<feature type="domain" description="CBS" evidence="2">
    <location>
        <begin position="40"/>
        <end position="92"/>
    </location>
</feature>
<evidence type="ECO:0000259" key="2">
    <source>
        <dbReference type="Pfam" id="PF00571"/>
    </source>
</evidence>
<comment type="caution">
    <text evidence="3">The sequence shown here is derived from an EMBL/GenBank/DDBJ whole genome shotgun (WGS) entry which is preliminary data.</text>
</comment>
<name>A0A5R9B8Z7_9MICC</name>
<evidence type="ECO:0000313" key="3">
    <source>
        <dbReference type="EMBL" id="TLP94729.1"/>
    </source>
</evidence>
<sequence length="185" mass="19923">MTHTLPNDRSGGTLPHASPTAQPHEQLPVDPDVLRVTSVAALMSPLDPIIEGTHSLRQAAELITLSDEAFAVVKLNGAVVGILSAGDVLAAAQRNPTGWQTQPCTTGIPADQGPILAHQSVVEVLAEYRRTGVRTLLVCQRNEALGLLRSVDVRTWCQEHDPPLWEDLFSDDETHNSDSGEADTR</sequence>
<dbReference type="AlphaFoldDB" id="A0A5R9B8Z7"/>
<reference evidence="3 4" key="1">
    <citation type="submission" date="2019-05" db="EMBL/GenBank/DDBJ databases">
        <title>Nesterenkonia sp. GY074 isolated from the Southern Atlantic Ocean.</title>
        <authorList>
            <person name="Zhang G."/>
        </authorList>
    </citation>
    <scope>NUCLEOTIDE SEQUENCE [LARGE SCALE GENOMIC DNA]</scope>
    <source>
        <strain evidence="3 4">GY074</strain>
    </source>
</reference>
<dbReference type="EMBL" id="VAVZ01000032">
    <property type="protein sequence ID" value="TLP94729.1"/>
    <property type="molecule type" value="Genomic_DNA"/>
</dbReference>
<dbReference type="InterPro" id="IPR000644">
    <property type="entry name" value="CBS_dom"/>
</dbReference>
<feature type="region of interest" description="Disordered" evidence="1">
    <location>
        <begin position="1"/>
        <end position="29"/>
    </location>
</feature>